<reference evidence="1" key="1">
    <citation type="submission" date="2017-07" db="EMBL/GenBank/DDBJ databases">
        <authorList>
            <person name="Mikheyev A."/>
            <person name="Grau M."/>
        </authorList>
    </citation>
    <scope>NUCLEOTIDE SEQUENCE</scope>
    <source>
        <tissue evidence="1">Venom_gland</tissue>
    </source>
</reference>
<organism evidence="1">
    <name type="scientific">Micrurus carvalhoi</name>
    <dbReference type="NCBI Taxonomy" id="3147026"/>
    <lineage>
        <taxon>Eukaryota</taxon>
        <taxon>Metazoa</taxon>
        <taxon>Chordata</taxon>
        <taxon>Craniata</taxon>
        <taxon>Vertebrata</taxon>
        <taxon>Euteleostomi</taxon>
        <taxon>Lepidosauria</taxon>
        <taxon>Squamata</taxon>
        <taxon>Bifurcata</taxon>
        <taxon>Unidentata</taxon>
        <taxon>Episquamata</taxon>
        <taxon>Toxicofera</taxon>
        <taxon>Serpentes</taxon>
        <taxon>Colubroidea</taxon>
        <taxon>Elapidae</taxon>
        <taxon>Elapinae</taxon>
        <taxon>Micrurus</taxon>
    </lineage>
</organism>
<protein>
    <submittedName>
        <fullName evidence="1">Uncharacterized protein</fullName>
    </submittedName>
</protein>
<sequence>MKLWVSAFTPWGCWEEKLKIYKHSSLVHKKHNVPGREIKSVQGHQLFNQTNLIFTLCLAAQTTVKIPSQEGQRPKCRKKEGASSVRPMELKSLAYWKFKKSIY</sequence>
<reference evidence="1" key="2">
    <citation type="submission" date="2017-12" db="EMBL/GenBank/DDBJ databases">
        <title>Coralsnake Venomics: Analyses of Venom Gland Transcriptomes and Proteomes of Six Brazilian Taxa.</title>
        <authorList>
            <person name="Aird S.D."/>
            <person name="Jorge da Silva N."/>
            <person name="Qiu L."/>
            <person name="Villar-Briones A."/>
            <person name="Aparecida-Saddi V."/>
            <person name="Campos-Telles M.P."/>
            <person name="Grau M."/>
            <person name="Mikheyev A.S."/>
        </authorList>
    </citation>
    <scope>NUCLEOTIDE SEQUENCE</scope>
    <source>
        <tissue evidence="1">Venom_gland</tissue>
    </source>
</reference>
<proteinExistence type="predicted"/>
<accession>A0A2H6N000</accession>
<evidence type="ECO:0000313" key="1">
    <source>
        <dbReference type="EMBL" id="LAA21504.1"/>
    </source>
</evidence>
<dbReference type="EMBL" id="IACI01028651">
    <property type="protein sequence ID" value="LAA21504.1"/>
    <property type="molecule type" value="Transcribed_RNA"/>
</dbReference>
<name>A0A2H6N000_9SAUR</name>
<dbReference type="AlphaFoldDB" id="A0A2H6N000"/>